<dbReference type="EMBL" id="CAJHNH020001397">
    <property type="protein sequence ID" value="CAG5122932.1"/>
    <property type="molecule type" value="Genomic_DNA"/>
</dbReference>
<reference evidence="3" key="1">
    <citation type="submission" date="2021-04" db="EMBL/GenBank/DDBJ databases">
        <authorList>
            <consortium name="Molecular Ecology Group"/>
        </authorList>
    </citation>
    <scope>NUCLEOTIDE SEQUENCE</scope>
</reference>
<evidence type="ECO:0000256" key="1">
    <source>
        <dbReference type="SAM" id="MobiDB-lite"/>
    </source>
</evidence>
<dbReference type="Pfam" id="PF07534">
    <property type="entry name" value="TLD"/>
    <property type="match status" value="1"/>
</dbReference>
<proteinExistence type="predicted"/>
<feature type="domain" description="TLDc" evidence="2">
    <location>
        <begin position="266"/>
        <end position="421"/>
    </location>
</feature>
<protein>
    <recommendedName>
        <fullName evidence="2">TLDc domain-containing protein</fullName>
    </recommendedName>
</protein>
<evidence type="ECO:0000313" key="4">
    <source>
        <dbReference type="Proteomes" id="UP000678393"/>
    </source>
</evidence>
<feature type="region of interest" description="Disordered" evidence="1">
    <location>
        <begin position="1"/>
        <end position="22"/>
    </location>
</feature>
<name>A0A8S3Z6X4_9EUPU</name>
<dbReference type="AlphaFoldDB" id="A0A8S3Z6X4"/>
<dbReference type="PROSITE" id="PS51886">
    <property type="entry name" value="TLDC"/>
    <property type="match status" value="1"/>
</dbReference>
<dbReference type="SMART" id="SM00584">
    <property type="entry name" value="TLDc"/>
    <property type="match status" value="1"/>
</dbReference>
<accession>A0A8S3Z6X4</accession>
<dbReference type="Proteomes" id="UP000678393">
    <property type="component" value="Unassembled WGS sequence"/>
</dbReference>
<dbReference type="InterPro" id="IPR006571">
    <property type="entry name" value="TLDc_dom"/>
</dbReference>
<gene>
    <name evidence="3" type="ORF">CUNI_LOCUS8490</name>
</gene>
<feature type="compositionally biased region" description="Basic and acidic residues" evidence="1">
    <location>
        <begin position="9"/>
        <end position="21"/>
    </location>
</feature>
<organism evidence="3 4">
    <name type="scientific">Candidula unifasciata</name>
    <dbReference type="NCBI Taxonomy" id="100452"/>
    <lineage>
        <taxon>Eukaryota</taxon>
        <taxon>Metazoa</taxon>
        <taxon>Spiralia</taxon>
        <taxon>Lophotrochozoa</taxon>
        <taxon>Mollusca</taxon>
        <taxon>Gastropoda</taxon>
        <taxon>Heterobranchia</taxon>
        <taxon>Euthyneura</taxon>
        <taxon>Panpulmonata</taxon>
        <taxon>Eupulmonata</taxon>
        <taxon>Stylommatophora</taxon>
        <taxon>Helicina</taxon>
        <taxon>Helicoidea</taxon>
        <taxon>Geomitridae</taxon>
        <taxon>Candidula</taxon>
    </lineage>
</organism>
<keyword evidence="4" id="KW-1185">Reference proteome</keyword>
<sequence>MGNTGSQTDTEKHSNDRKDEAANLSRKGGVVIIKDQTGSLVKLFEKFKLTEDRGSDVSCELWRTTFESAFEGAFHLFGKLLYRCMVDFGGAEGERITQEQFIKAGNEIFNFDERRLVNHYFHFFAEGRDVLKKDDARTMFEVSFLLTLSVSRILYQEDKQDAAMFDAMVTGLFGSKTEVSVSDLSRWLKKSCPHLFDSVHSWVMQVLAGSTMPQEMDMAQVALLEEVVSGSGCMTTPILWALSMALPPVYITLTVNTGPASALPSSSAAEKATLGTSSGLKRMEPLPHLHRWKLLYSSSEHGMSINRFKHHVSAYNAPSVTVISFEGGNIYCLAVDRSWLEGLNKFGGANCMLIQLLPTFQVVQAGEKMVRWNEAIRGIPKGISIGCDGKPEVLRISPDFDSVLHYTVPHAIHRIEVWGCGTDSTLQAQKNLKDWESKAVERERERKLRPAALGEDLQNNPDRQILQWGGVNVGGQSYR</sequence>
<comment type="caution">
    <text evidence="3">The sequence shown here is derived from an EMBL/GenBank/DDBJ whole genome shotgun (WGS) entry which is preliminary data.</text>
</comment>
<evidence type="ECO:0000313" key="3">
    <source>
        <dbReference type="EMBL" id="CAG5122932.1"/>
    </source>
</evidence>
<dbReference type="OrthoDB" id="289228at2759"/>
<evidence type="ECO:0000259" key="2">
    <source>
        <dbReference type="PROSITE" id="PS51886"/>
    </source>
</evidence>